<dbReference type="RefSeq" id="WP_187067759.1">
    <property type="nucleotide sequence ID" value="NZ_JACRVF010000003.1"/>
</dbReference>
<keyword evidence="4" id="KW-1185">Reference proteome</keyword>
<dbReference type="Pfam" id="PF07007">
    <property type="entry name" value="LprI"/>
    <property type="match status" value="1"/>
</dbReference>
<organism evidence="3 4">
    <name type="scientific">Pontibacter cellulosilyticus</name>
    <dbReference type="NCBI Taxonomy" id="1720253"/>
    <lineage>
        <taxon>Bacteria</taxon>
        <taxon>Pseudomonadati</taxon>
        <taxon>Bacteroidota</taxon>
        <taxon>Cytophagia</taxon>
        <taxon>Cytophagales</taxon>
        <taxon>Hymenobacteraceae</taxon>
        <taxon>Pontibacter</taxon>
    </lineage>
</organism>
<evidence type="ECO:0000256" key="1">
    <source>
        <dbReference type="SAM" id="SignalP"/>
    </source>
</evidence>
<gene>
    <name evidence="3" type="ORF">H8S84_12985</name>
</gene>
<dbReference type="PANTHER" id="PTHR39176:SF1">
    <property type="entry name" value="PERIPLASMIC PROTEIN"/>
    <property type="match status" value="1"/>
</dbReference>
<dbReference type="AlphaFoldDB" id="A0A923N7S0"/>
<name>A0A923N7S0_9BACT</name>
<dbReference type="Proteomes" id="UP000603640">
    <property type="component" value="Unassembled WGS sequence"/>
</dbReference>
<reference evidence="3" key="1">
    <citation type="submission" date="2020-08" db="EMBL/GenBank/DDBJ databases">
        <title>Pontibacter sp. SD6 16S ribosomal RNA gene Genome sequencing and assembly.</title>
        <authorList>
            <person name="Kang M."/>
        </authorList>
    </citation>
    <scope>NUCLEOTIDE SEQUENCE</scope>
    <source>
        <strain evidence="3">SD6</strain>
    </source>
</reference>
<feature type="signal peptide" evidence="1">
    <location>
        <begin position="1"/>
        <end position="19"/>
    </location>
</feature>
<feature type="chain" id="PRO_5037437746" evidence="1">
    <location>
        <begin position="20"/>
        <end position="127"/>
    </location>
</feature>
<evidence type="ECO:0000313" key="4">
    <source>
        <dbReference type="Proteomes" id="UP000603640"/>
    </source>
</evidence>
<evidence type="ECO:0000259" key="2">
    <source>
        <dbReference type="Pfam" id="PF07007"/>
    </source>
</evidence>
<dbReference type="Gene3D" id="1.20.1270.180">
    <property type="match status" value="1"/>
</dbReference>
<dbReference type="InterPro" id="IPR009739">
    <property type="entry name" value="LprI-like_N"/>
</dbReference>
<dbReference type="PANTHER" id="PTHR39176">
    <property type="entry name" value="PERIPLASMIC PROTEIN-RELATED"/>
    <property type="match status" value="1"/>
</dbReference>
<dbReference type="EMBL" id="JACRVF010000003">
    <property type="protein sequence ID" value="MBC5993754.1"/>
    <property type="molecule type" value="Genomic_DNA"/>
</dbReference>
<comment type="caution">
    <text evidence="3">The sequence shown here is derived from an EMBL/GenBank/DDBJ whole genome shotgun (WGS) entry which is preliminary data.</text>
</comment>
<feature type="domain" description="Lysozyme inhibitor LprI-like N-terminal" evidence="2">
    <location>
        <begin position="27"/>
        <end position="117"/>
    </location>
</feature>
<sequence>MRNSFLLLFLTFAFTSAWGQGQAKQNCEDPQTQLEMNICAAEDFKRVDAELNKVYKEIVSKLEPNSKGLMVKAQKSWLVVRDNHCGLYEQFYQGGSIMPLMLYTCKTELTQNRIKELRMILREVTEE</sequence>
<keyword evidence="1" id="KW-0732">Signal</keyword>
<accession>A0A923N7S0</accession>
<proteinExistence type="predicted"/>
<evidence type="ECO:0000313" key="3">
    <source>
        <dbReference type="EMBL" id="MBC5993754.1"/>
    </source>
</evidence>
<protein>
    <submittedName>
        <fullName evidence="3">DUF1311 domain-containing protein</fullName>
    </submittedName>
</protein>